<comment type="subcellular location">
    <subcellularLocation>
        <location evidence="3">Cytoplasm</location>
    </subcellularLocation>
    <text evidence="3">The tmRNA-SmpB complex associates with stalled 70S ribosomes.</text>
</comment>
<evidence type="ECO:0000313" key="5">
    <source>
        <dbReference type="Proteomes" id="UP000236845"/>
    </source>
</evidence>
<reference evidence="5" key="1">
    <citation type="submission" date="2017-09" db="EMBL/GenBank/DDBJ databases">
        <title>Depth-based differentiation of microbial function through sediment-hosted aquifers and enrichment of novel symbionts in the deep terrestrial subsurface.</title>
        <authorList>
            <person name="Probst A.J."/>
            <person name="Ladd B."/>
            <person name="Jarett J.K."/>
            <person name="Geller-Mcgrath D.E."/>
            <person name="Sieber C.M.K."/>
            <person name="Emerson J.B."/>
            <person name="Anantharaman K."/>
            <person name="Thomas B.C."/>
            <person name="Malmstrom R."/>
            <person name="Stieglmeier M."/>
            <person name="Klingl A."/>
            <person name="Woyke T."/>
            <person name="Ryan C.M."/>
            <person name="Banfield J.F."/>
        </authorList>
    </citation>
    <scope>NUCLEOTIDE SEQUENCE [LARGE SCALE GENOMIC DNA]</scope>
</reference>
<dbReference type="GO" id="GO:0003723">
    <property type="term" value="F:RNA binding"/>
    <property type="evidence" value="ECO:0007669"/>
    <property type="project" value="UniProtKB-UniRule"/>
</dbReference>
<gene>
    <name evidence="3" type="primary">smpB</name>
    <name evidence="4" type="ORF">COT26_02355</name>
</gene>
<comment type="caution">
    <text evidence="4">The sequence shown here is derived from an EMBL/GenBank/DDBJ whole genome shotgun (WGS) entry which is preliminary data.</text>
</comment>
<dbReference type="NCBIfam" id="TIGR00086">
    <property type="entry name" value="smpB"/>
    <property type="match status" value="1"/>
</dbReference>
<dbReference type="Proteomes" id="UP000236845">
    <property type="component" value="Unassembled WGS sequence"/>
</dbReference>
<evidence type="ECO:0000256" key="3">
    <source>
        <dbReference type="HAMAP-Rule" id="MF_00023"/>
    </source>
</evidence>
<evidence type="ECO:0000256" key="1">
    <source>
        <dbReference type="ARBA" id="ARBA00022490"/>
    </source>
</evidence>
<organism evidence="4 5">
    <name type="scientific">Candidatus Kerfeldbacteria bacterium CG08_land_8_20_14_0_20_43_14</name>
    <dbReference type="NCBI Taxonomy" id="2014246"/>
    <lineage>
        <taxon>Bacteria</taxon>
        <taxon>Candidatus Kerfeldiibacteriota</taxon>
    </lineage>
</organism>
<sequence>MPQLTSNRKATFNYTIQEKFEAGIILTGPEVKSVKGGNLNLQGAYVSIRDNELWLVHAFIAPYKPASLYQIKYNPERERKLLLRKNEIASLIGKMKSSGLTLIPLNFYTHRGLVKVTLGLARGKKAHDKRASIKKREVDRDIGRALRGK</sequence>
<dbReference type="EMBL" id="PEXW01000053">
    <property type="protein sequence ID" value="PIS40634.1"/>
    <property type="molecule type" value="Genomic_DNA"/>
</dbReference>
<comment type="function">
    <text evidence="3">Required for rescue of stalled ribosomes mediated by trans-translation. Binds to transfer-messenger RNA (tmRNA), required for stable association of tmRNA with ribosomes. tmRNA and SmpB together mimic tRNA shape, replacing the anticodon stem-loop with SmpB. tmRNA is encoded by the ssrA gene; the 2 termini fold to resemble tRNA(Ala) and it encodes a 'tag peptide', a short internal open reading frame. During trans-translation Ala-aminoacylated tmRNA acts like a tRNA, entering the A-site of stalled ribosomes, displacing the stalled mRNA. The ribosome then switches to translate the ORF on the tmRNA; the nascent peptide is terminated with the 'tag peptide' encoded by the tmRNA and targeted for degradation. The ribosome is freed to recommence translation, which seems to be the essential function of trans-translation.</text>
</comment>
<dbReference type="InterPro" id="IPR023620">
    <property type="entry name" value="SmpB"/>
</dbReference>
<dbReference type="Gene3D" id="2.40.280.10">
    <property type="match status" value="1"/>
</dbReference>
<proteinExistence type="inferred from homology"/>
<dbReference type="AlphaFoldDB" id="A0A2H0YQ62"/>
<comment type="similarity">
    <text evidence="3">Belongs to the SmpB family.</text>
</comment>
<dbReference type="GO" id="GO:0070930">
    <property type="term" value="P:trans-translation-dependent protein tagging"/>
    <property type="evidence" value="ECO:0007669"/>
    <property type="project" value="TreeGrafter"/>
</dbReference>
<dbReference type="GO" id="GO:0005829">
    <property type="term" value="C:cytosol"/>
    <property type="evidence" value="ECO:0007669"/>
    <property type="project" value="TreeGrafter"/>
</dbReference>
<keyword evidence="1 3" id="KW-0963">Cytoplasm</keyword>
<evidence type="ECO:0000313" key="4">
    <source>
        <dbReference type="EMBL" id="PIS40634.1"/>
    </source>
</evidence>
<dbReference type="InterPro" id="IPR000037">
    <property type="entry name" value="SsrA-bd_prot"/>
</dbReference>
<dbReference type="SUPFAM" id="SSF74982">
    <property type="entry name" value="Small protein B (SmpB)"/>
    <property type="match status" value="1"/>
</dbReference>
<name>A0A2H0YQ62_9BACT</name>
<dbReference type="PANTHER" id="PTHR30308:SF2">
    <property type="entry name" value="SSRA-BINDING PROTEIN"/>
    <property type="match status" value="1"/>
</dbReference>
<dbReference type="GO" id="GO:0070929">
    <property type="term" value="P:trans-translation"/>
    <property type="evidence" value="ECO:0007669"/>
    <property type="project" value="UniProtKB-UniRule"/>
</dbReference>
<dbReference type="Pfam" id="PF01668">
    <property type="entry name" value="SmpB"/>
    <property type="match status" value="1"/>
</dbReference>
<dbReference type="PROSITE" id="PS01317">
    <property type="entry name" value="SSRP"/>
    <property type="match status" value="1"/>
</dbReference>
<accession>A0A2H0YQ62</accession>
<dbReference type="HAMAP" id="MF_00023">
    <property type="entry name" value="SmpB"/>
    <property type="match status" value="1"/>
</dbReference>
<dbReference type="NCBIfam" id="NF003843">
    <property type="entry name" value="PRK05422.1"/>
    <property type="match status" value="1"/>
</dbReference>
<dbReference type="InterPro" id="IPR020081">
    <property type="entry name" value="SsrA-bd_prot_CS"/>
</dbReference>
<dbReference type="PANTHER" id="PTHR30308">
    <property type="entry name" value="TMRNA-BINDING COMPONENT OF TRANS-TRANSLATION TAGGING COMPLEX"/>
    <property type="match status" value="1"/>
</dbReference>
<protein>
    <recommendedName>
        <fullName evidence="3">SsrA-binding protein</fullName>
    </recommendedName>
    <alternativeName>
        <fullName evidence="3">Small protein B</fullName>
    </alternativeName>
</protein>
<keyword evidence="2 3" id="KW-0694">RNA-binding</keyword>
<evidence type="ECO:0000256" key="2">
    <source>
        <dbReference type="ARBA" id="ARBA00022884"/>
    </source>
</evidence>
<dbReference type="CDD" id="cd09294">
    <property type="entry name" value="SmpB"/>
    <property type="match status" value="1"/>
</dbReference>